<proteinExistence type="predicted"/>
<dbReference type="PANTHER" id="PTHR34075">
    <property type="entry name" value="BLR3430 PROTEIN"/>
    <property type="match status" value="1"/>
</dbReference>
<sequence length="123" mass="13682">MSKFFEALSKKKILGTKNASGKVFVPAAEFDPDTNEALTEFVEVESTGIIESWSWVANPKPHHLIQSAFAFVLIKFDGADTSMLHMVSECAESDLANGVKVKPVWSSDPKEMILDIKYFVLEK</sequence>
<evidence type="ECO:0008006" key="2">
    <source>
        <dbReference type="Google" id="ProtNLM"/>
    </source>
</evidence>
<dbReference type="InterPro" id="IPR052513">
    <property type="entry name" value="Thioester_dehydratase-like"/>
</dbReference>
<accession>A0A381TRU6</accession>
<evidence type="ECO:0000313" key="1">
    <source>
        <dbReference type="EMBL" id="SVA18772.1"/>
    </source>
</evidence>
<gene>
    <name evidence="1" type="ORF">METZ01_LOCUS71626</name>
</gene>
<dbReference type="EMBL" id="UINC01005058">
    <property type="protein sequence ID" value="SVA18772.1"/>
    <property type="molecule type" value="Genomic_DNA"/>
</dbReference>
<dbReference type="InterPro" id="IPR012340">
    <property type="entry name" value="NA-bd_OB-fold"/>
</dbReference>
<reference evidence="1" key="1">
    <citation type="submission" date="2018-05" db="EMBL/GenBank/DDBJ databases">
        <authorList>
            <person name="Lanie J.A."/>
            <person name="Ng W.-L."/>
            <person name="Kazmierczak K.M."/>
            <person name="Andrzejewski T.M."/>
            <person name="Davidsen T.M."/>
            <person name="Wayne K.J."/>
            <person name="Tettelin H."/>
            <person name="Glass J.I."/>
            <person name="Rusch D."/>
            <person name="Podicherti R."/>
            <person name="Tsui H.-C.T."/>
            <person name="Winkler M.E."/>
        </authorList>
    </citation>
    <scope>NUCLEOTIDE SEQUENCE</scope>
</reference>
<dbReference type="Gene3D" id="6.10.30.10">
    <property type="match status" value="1"/>
</dbReference>
<dbReference type="AlphaFoldDB" id="A0A381TRU6"/>
<organism evidence="1">
    <name type="scientific">marine metagenome</name>
    <dbReference type="NCBI Taxonomy" id="408172"/>
    <lineage>
        <taxon>unclassified sequences</taxon>
        <taxon>metagenomes</taxon>
        <taxon>ecological metagenomes</taxon>
    </lineage>
</organism>
<dbReference type="PANTHER" id="PTHR34075:SF5">
    <property type="entry name" value="BLR3430 PROTEIN"/>
    <property type="match status" value="1"/>
</dbReference>
<name>A0A381TRU6_9ZZZZ</name>
<protein>
    <recommendedName>
        <fullName evidence="2">DUF35 domain-containing protein</fullName>
    </recommendedName>
</protein>
<dbReference type="SUPFAM" id="SSF50249">
    <property type="entry name" value="Nucleic acid-binding proteins"/>
    <property type="match status" value="1"/>
</dbReference>